<comment type="caution">
    <text evidence="3">The sequence shown here is derived from an EMBL/GenBank/DDBJ whole genome shotgun (WGS) entry which is preliminary data.</text>
</comment>
<accession>A0A4R9JHR6</accession>
<reference evidence="3" key="1">
    <citation type="journal article" date="2019" name="PLoS Negl. Trop. Dis.">
        <title>Revisiting the worldwide diversity of Leptospira species in the environment.</title>
        <authorList>
            <person name="Vincent A.T."/>
            <person name="Schiettekatte O."/>
            <person name="Bourhy P."/>
            <person name="Veyrier F.J."/>
            <person name="Picardeau M."/>
        </authorList>
    </citation>
    <scope>NUCLEOTIDE SEQUENCE [LARGE SCALE GENOMIC DNA]</scope>
    <source>
        <strain evidence="3">201702692</strain>
    </source>
</reference>
<keyword evidence="1" id="KW-0812">Transmembrane</keyword>
<dbReference type="InterPro" id="IPR052336">
    <property type="entry name" value="MlaD_Phospholipid_Transporter"/>
</dbReference>
<feature type="domain" description="Mce/MlaD" evidence="2">
    <location>
        <begin position="39"/>
        <end position="129"/>
    </location>
</feature>
<evidence type="ECO:0000313" key="4">
    <source>
        <dbReference type="Proteomes" id="UP000298125"/>
    </source>
</evidence>
<protein>
    <submittedName>
        <fullName evidence="3">MCE family protein</fullName>
    </submittedName>
</protein>
<dbReference type="Pfam" id="PF02470">
    <property type="entry name" value="MlaD"/>
    <property type="match status" value="1"/>
</dbReference>
<dbReference type="PANTHER" id="PTHR33371:SF4">
    <property type="entry name" value="INTERMEMBRANE PHOSPHOLIPID TRANSPORT SYSTEM BINDING PROTEIN MLAD"/>
    <property type="match status" value="1"/>
</dbReference>
<dbReference type="RefSeq" id="WP_135576143.1">
    <property type="nucleotide sequence ID" value="NZ_RQGA01000003.1"/>
</dbReference>
<organism evidence="3 4">
    <name type="scientific">Leptospira perdikensis</name>
    <dbReference type="NCBI Taxonomy" id="2484948"/>
    <lineage>
        <taxon>Bacteria</taxon>
        <taxon>Pseudomonadati</taxon>
        <taxon>Spirochaetota</taxon>
        <taxon>Spirochaetia</taxon>
        <taxon>Leptospirales</taxon>
        <taxon>Leptospiraceae</taxon>
        <taxon>Leptospira</taxon>
    </lineage>
</organism>
<proteinExistence type="predicted"/>
<sequence length="264" mass="30312">MKSKKLSKEALTGIVFFSILVFAFFTTVIEPDRPAKKYPYRLSLFYSRIDGIKEGTEVRILGIPKGYVAHIDSRPLIDVPDRRFLDHNMDHAIELHIALEDPLTLWDNYEVDFQTVTLFSGRIININPGSSDGKRPFFKPTFREGEKTPDYLPSARYFDDFFKATSVTMEENRSDLRQITLDFRSISDKLNRTEGTIPKLIGSTEMYDELLATVKDAETIGKEGRRYMESSRNLENTMPIPFLITASYYGRTTPITGRRIGPQD</sequence>
<evidence type="ECO:0000313" key="3">
    <source>
        <dbReference type="EMBL" id="TGL44427.1"/>
    </source>
</evidence>
<feature type="transmembrane region" description="Helical" evidence="1">
    <location>
        <begin position="12"/>
        <end position="29"/>
    </location>
</feature>
<keyword evidence="1" id="KW-1133">Transmembrane helix</keyword>
<name>A0A4R9JHR6_9LEPT</name>
<keyword evidence="4" id="KW-1185">Reference proteome</keyword>
<evidence type="ECO:0000259" key="2">
    <source>
        <dbReference type="Pfam" id="PF02470"/>
    </source>
</evidence>
<evidence type="ECO:0000256" key="1">
    <source>
        <dbReference type="SAM" id="Phobius"/>
    </source>
</evidence>
<keyword evidence="1" id="KW-0472">Membrane</keyword>
<dbReference type="OrthoDB" id="333853at2"/>
<gene>
    <name evidence="3" type="ORF">EHQ49_02835</name>
</gene>
<dbReference type="Proteomes" id="UP000298125">
    <property type="component" value="Unassembled WGS sequence"/>
</dbReference>
<dbReference type="EMBL" id="RQGA01000003">
    <property type="protein sequence ID" value="TGL44427.1"/>
    <property type="molecule type" value="Genomic_DNA"/>
</dbReference>
<dbReference type="PANTHER" id="PTHR33371">
    <property type="entry name" value="INTERMEMBRANE PHOSPHOLIPID TRANSPORT SYSTEM BINDING PROTEIN MLAD-RELATED"/>
    <property type="match status" value="1"/>
</dbReference>
<dbReference type="InterPro" id="IPR003399">
    <property type="entry name" value="Mce/MlaD"/>
</dbReference>
<dbReference type="AlphaFoldDB" id="A0A4R9JHR6"/>